<keyword evidence="3" id="KW-0812">Transmembrane</keyword>
<name>A0AAF3EFA6_9BILA</name>
<dbReference type="SUPFAM" id="SSF53254">
    <property type="entry name" value="Phosphoglycerate mutase-like"/>
    <property type="match status" value="1"/>
</dbReference>
<evidence type="ECO:0000256" key="2">
    <source>
        <dbReference type="ARBA" id="ARBA00005375"/>
    </source>
</evidence>
<evidence type="ECO:0000313" key="5">
    <source>
        <dbReference type="WBParaSite" id="MBELARI_LOCUS12650"/>
    </source>
</evidence>
<evidence type="ECO:0000256" key="1">
    <source>
        <dbReference type="ARBA" id="ARBA00000032"/>
    </source>
</evidence>
<dbReference type="GO" id="GO:0003993">
    <property type="term" value="F:acid phosphatase activity"/>
    <property type="evidence" value="ECO:0007669"/>
    <property type="project" value="UniProtKB-EC"/>
</dbReference>
<comment type="catalytic activity">
    <reaction evidence="1">
        <text>a phosphate monoester + H2O = an alcohol + phosphate</text>
        <dbReference type="Rhea" id="RHEA:15017"/>
        <dbReference type="ChEBI" id="CHEBI:15377"/>
        <dbReference type="ChEBI" id="CHEBI:30879"/>
        <dbReference type="ChEBI" id="CHEBI:43474"/>
        <dbReference type="ChEBI" id="CHEBI:67140"/>
        <dbReference type="EC" id="3.1.3.2"/>
    </reaction>
</comment>
<evidence type="ECO:0000313" key="4">
    <source>
        <dbReference type="Proteomes" id="UP000887575"/>
    </source>
</evidence>
<dbReference type="Gene3D" id="3.40.50.1240">
    <property type="entry name" value="Phosphoglycerate mutase-like"/>
    <property type="match status" value="1"/>
</dbReference>
<dbReference type="AlphaFoldDB" id="A0AAF3EFA6"/>
<evidence type="ECO:0008006" key="6">
    <source>
        <dbReference type="Google" id="ProtNLM"/>
    </source>
</evidence>
<dbReference type="InterPro" id="IPR050645">
    <property type="entry name" value="Histidine_acid_phosphatase"/>
</dbReference>
<reference evidence="5" key="1">
    <citation type="submission" date="2024-02" db="UniProtKB">
        <authorList>
            <consortium name="WormBaseParasite"/>
        </authorList>
    </citation>
    <scope>IDENTIFICATION</scope>
</reference>
<dbReference type="WBParaSite" id="MBELARI_LOCUS12650">
    <property type="protein sequence ID" value="MBELARI_LOCUS12650"/>
    <property type="gene ID" value="MBELARI_LOCUS12650"/>
</dbReference>
<organism evidence="4 5">
    <name type="scientific">Mesorhabditis belari</name>
    <dbReference type="NCBI Taxonomy" id="2138241"/>
    <lineage>
        <taxon>Eukaryota</taxon>
        <taxon>Metazoa</taxon>
        <taxon>Ecdysozoa</taxon>
        <taxon>Nematoda</taxon>
        <taxon>Chromadorea</taxon>
        <taxon>Rhabditida</taxon>
        <taxon>Rhabditina</taxon>
        <taxon>Rhabditomorpha</taxon>
        <taxon>Rhabditoidea</taxon>
        <taxon>Rhabditidae</taxon>
        <taxon>Mesorhabditinae</taxon>
        <taxon>Mesorhabditis</taxon>
    </lineage>
</organism>
<dbReference type="CDD" id="cd07061">
    <property type="entry name" value="HP_HAP_like"/>
    <property type="match status" value="1"/>
</dbReference>
<dbReference type="InterPro" id="IPR029033">
    <property type="entry name" value="His_PPase_superfam"/>
</dbReference>
<dbReference type="InterPro" id="IPR000560">
    <property type="entry name" value="His_Pase_clade-2"/>
</dbReference>
<keyword evidence="4" id="KW-1185">Reference proteome</keyword>
<dbReference type="Pfam" id="PF00328">
    <property type="entry name" value="His_Phos_2"/>
    <property type="match status" value="1"/>
</dbReference>
<keyword evidence="3" id="KW-0472">Membrane</keyword>
<dbReference type="Proteomes" id="UP000887575">
    <property type="component" value="Unassembled WGS sequence"/>
</dbReference>
<accession>A0AAF3EFA6</accession>
<evidence type="ECO:0000256" key="3">
    <source>
        <dbReference type="SAM" id="Phobius"/>
    </source>
</evidence>
<proteinExistence type="inferred from homology"/>
<feature type="transmembrane region" description="Helical" evidence="3">
    <location>
        <begin position="603"/>
        <end position="622"/>
    </location>
</feature>
<dbReference type="InterPro" id="IPR033379">
    <property type="entry name" value="Acid_Pase_AS"/>
</dbReference>
<dbReference type="PROSITE" id="PS00616">
    <property type="entry name" value="HIS_ACID_PHOSPHAT_1"/>
    <property type="match status" value="1"/>
</dbReference>
<dbReference type="PANTHER" id="PTHR11567:SF206">
    <property type="entry name" value="HISTIDINE ACID PHOSPHATASE-RELATED"/>
    <property type="match status" value="1"/>
</dbReference>
<comment type="similarity">
    <text evidence="2">Belongs to the histidine acid phosphatase family.</text>
</comment>
<keyword evidence="3" id="KW-1133">Transmembrane helix</keyword>
<protein>
    <recommendedName>
        <fullName evidence="6">Acid phosphatase</fullName>
    </recommendedName>
</protein>
<dbReference type="PANTHER" id="PTHR11567">
    <property type="entry name" value="ACID PHOSPHATASE-RELATED"/>
    <property type="match status" value="1"/>
</dbReference>
<sequence length="625" mass="70780">MAPRIGLTMIAPTNTAILMTSPIHTTKGMLTNITTSIPMPTVKFGGGSIMLRGSMNRSVSGPLVFIDENLDAQRLTTIHSMCFEHWSAFRDGGELMVNSPRKLDQAFCELWDATLRRKAPAPVIPIINETALMSVLQLAGKKWKDDGRKINKRKSKFHFPNASLYLSVIFETNSNMLAYILLGGLYFFGVTVAQEPIPKDRDLELQFVQVIWRHGDRSPTRTCPTDPTQEEQWTFGGGGWGQLSPLGMQMHVQLGRKLRRRYVETGFLNERYRANEVYFRSTDVNRTLLSAVCNTIGMYGQGSATLGEDVPKLKGNEDYNWPAGFVPIPIHTINDDYDYWGNPHMICPRQLKVWALAQQSKEIQALLALNTTKHVFDILKQQCNKTYDLGSLWEVVDAFFIERAYNISNPGWMTDDLYNLAFKLNQQAQDFVNGINLSPVNGFDVSKEMQRIRSGSMLGLLTDQIKQKRDCLESSPLCSEWMSKLKYFVYSAHDTTVYAYLTALNSEKLVITDGGYPHYSAAVITEHWRDSKKNDFVKFVYHNGFGDNFTVFTPMVEACRDFEIYCPFEKFEAVAANLSSSQWGGAEAMCADTDLFGNSEKKFAFYNNGLISSILVLIWAFLQRN</sequence>